<protein>
    <recommendedName>
        <fullName evidence="4">SMP-30/Gluconolactonase/LRE-like region domain-containing protein</fullName>
    </recommendedName>
</protein>
<dbReference type="AlphaFoldDB" id="A0A074TGW5"/>
<proteinExistence type="predicted"/>
<organism evidence="2 3">
    <name type="scientific">Thioclava dalianensis</name>
    <dbReference type="NCBI Taxonomy" id="1185766"/>
    <lineage>
        <taxon>Bacteria</taxon>
        <taxon>Pseudomonadati</taxon>
        <taxon>Pseudomonadota</taxon>
        <taxon>Alphaproteobacteria</taxon>
        <taxon>Rhodobacterales</taxon>
        <taxon>Paracoccaceae</taxon>
        <taxon>Thioclava</taxon>
    </lineage>
</organism>
<dbReference type="Proteomes" id="UP000027725">
    <property type="component" value="Unassembled WGS sequence"/>
</dbReference>
<dbReference type="OrthoDB" id="7675395at2"/>
<feature type="signal peptide" evidence="1">
    <location>
        <begin position="1"/>
        <end position="22"/>
    </location>
</feature>
<accession>A0A074TGW5</accession>
<dbReference type="InterPro" id="IPR011042">
    <property type="entry name" value="6-blade_b-propeller_TolB-like"/>
</dbReference>
<feature type="chain" id="PRO_5001700975" description="SMP-30/Gluconolactonase/LRE-like region domain-containing protein" evidence="1">
    <location>
        <begin position="23"/>
        <end position="317"/>
    </location>
</feature>
<evidence type="ECO:0008006" key="4">
    <source>
        <dbReference type="Google" id="ProtNLM"/>
    </source>
</evidence>
<evidence type="ECO:0000313" key="3">
    <source>
        <dbReference type="Proteomes" id="UP000027725"/>
    </source>
</evidence>
<evidence type="ECO:0000313" key="2">
    <source>
        <dbReference type="EMBL" id="KEP70956.1"/>
    </source>
</evidence>
<keyword evidence="3" id="KW-1185">Reference proteome</keyword>
<keyword evidence="1" id="KW-0732">Signal</keyword>
<reference evidence="2 3" key="1">
    <citation type="submission" date="2014-03" db="EMBL/GenBank/DDBJ databases">
        <title>The draft genome sequence of Thioclava dalianensis DLFJ1-1.</title>
        <authorList>
            <person name="Lai Q."/>
            <person name="Shao Z."/>
        </authorList>
    </citation>
    <scope>NUCLEOTIDE SEQUENCE [LARGE SCALE GENOMIC DNA]</scope>
    <source>
        <strain evidence="2 3">DLFJ1-1</strain>
    </source>
</reference>
<sequence length="317" mass="34020">MLRIRPLFAAAFVVGLTGAAHAETPRAAIITRGFAHPESVLLGPSLRYVSSIGAELEPLKKDGDGFISIVDAQGRLVERRAFTGLDAPKGMALIADELYVADIDRIVGFDLQTHQRTFVVQMDCEQPCLLNDIAVVDDRLLFSDTLRGRLYDLDPKTRQVTLLTKDIPGANGIAWDKARGEAIIVALGSDFAGGHLFTWSSARGVRQIPNSPFGIFDGVAVLPNGRVLVSDWISFAGRPGAMLDLDPATGTASAFPLQTSIRGPADFSFDEAGNRLWIPATLDDAVVILPVPEDYTSAQESRLEGRAGLSHTAAVGR</sequence>
<evidence type="ECO:0000256" key="1">
    <source>
        <dbReference type="SAM" id="SignalP"/>
    </source>
</evidence>
<gene>
    <name evidence="2" type="ORF">DL1_13345</name>
</gene>
<name>A0A074TGW5_9RHOB</name>
<comment type="caution">
    <text evidence="2">The sequence shown here is derived from an EMBL/GenBank/DDBJ whole genome shotgun (WGS) entry which is preliminary data.</text>
</comment>
<dbReference type="RefSeq" id="WP_038063181.1">
    <property type="nucleotide sequence ID" value="NZ_FOVB01000002.1"/>
</dbReference>
<dbReference type="eggNOG" id="COG3391">
    <property type="taxonomic scope" value="Bacteria"/>
</dbReference>
<dbReference type="EMBL" id="JHEH01000004">
    <property type="protein sequence ID" value="KEP70956.1"/>
    <property type="molecule type" value="Genomic_DNA"/>
</dbReference>
<dbReference type="STRING" id="1185766.SAMN05216224_102464"/>
<dbReference type="SUPFAM" id="SSF63829">
    <property type="entry name" value="Calcium-dependent phosphotriesterase"/>
    <property type="match status" value="1"/>
</dbReference>
<dbReference type="Gene3D" id="2.120.10.30">
    <property type="entry name" value="TolB, C-terminal domain"/>
    <property type="match status" value="1"/>
</dbReference>